<dbReference type="EMBL" id="CP115174">
    <property type="protein sequence ID" value="WBO24023.1"/>
    <property type="molecule type" value="Genomic_DNA"/>
</dbReference>
<dbReference type="PANTHER" id="PTHR30203:SF33">
    <property type="entry name" value="BLR4455 PROTEIN"/>
    <property type="match status" value="1"/>
</dbReference>
<comment type="subcellular location">
    <subcellularLocation>
        <location evidence="2">Cell membrane</location>
        <topology evidence="2">Lipid-anchor</topology>
    </subcellularLocation>
</comment>
<dbReference type="InterPro" id="IPR003423">
    <property type="entry name" value="OMP_efflux"/>
</dbReference>
<dbReference type="Gene3D" id="2.20.200.10">
    <property type="entry name" value="Outer membrane efflux proteins (OEP)"/>
    <property type="match status" value="1"/>
</dbReference>
<keyword evidence="2" id="KW-0472">Membrane</keyword>
<comment type="similarity">
    <text evidence="1 2">Belongs to the outer membrane factor (OMF) (TC 1.B.17) family.</text>
</comment>
<dbReference type="SUPFAM" id="SSF56954">
    <property type="entry name" value="Outer membrane efflux proteins (OEP)"/>
    <property type="match status" value="1"/>
</dbReference>
<evidence type="ECO:0000256" key="2">
    <source>
        <dbReference type="RuleBase" id="RU362097"/>
    </source>
</evidence>
<dbReference type="InterPro" id="IPR010131">
    <property type="entry name" value="MdtP/NodT-like"/>
</dbReference>
<name>A0ABY7NR85_9SPHN</name>
<keyword evidence="2" id="KW-0812">Transmembrane</keyword>
<keyword evidence="4" id="KW-1185">Reference proteome</keyword>
<dbReference type="Pfam" id="PF02321">
    <property type="entry name" value="OEP"/>
    <property type="match status" value="2"/>
</dbReference>
<evidence type="ECO:0000313" key="3">
    <source>
        <dbReference type="EMBL" id="WBO24023.1"/>
    </source>
</evidence>
<keyword evidence="2" id="KW-0564">Palmitate</keyword>
<dbReference type="Proteomes" id="UP001210865">
    <property type="component" value="Chromosome"/>
</dbReference>
<protein>
    <submittedName>
        <fullName evidence="3">Efflux transporter outer membrane subunit</fullName>
    </submittedName>
</protein>
<accession>A0ABY7NR85</accession>
<dbReference type="PROSITE" id="PS51257">
    <property type="entry name" value="PROKAR_LIPOPROTEIN"/>
    <property type="match status" value="1"/>
</dbReference>
<keyword evidence="2" id="KW-0732">Signal</keyword>
<keyword evidence="2" id="KW-1134">Transmembrane beta strand</keyword>
<gene>
    <name evidence="3" type="ORF">PBT88_07910</name>
</gene>
<sequence length="498" mass="52020">MTMKPLSRLSVLAFALLAGCSFAPHYARPTLATPADWKPVEGWQTANPSNGAPRGDWWTLFGDPMLADLVGRADAHNQTVAQAAATWRQAHAATREARASLFPTVTADGSVTHTYTGGSRTVVSGGVTSGGGANHTSNNYAVTLGASWAPDLFGATRNTVSNAKATEQARLADLADARLALHGELATDYLSLRAADAQIASLAATVEAYRRSLQIATNQYDAGIAIHSDVYQGQSQLASAQSSLEGEKRTRAQFETAIAVLIGENPASFTLPSLGTTWAPVTPDVPAVVPSTLLERRPDIASAERAVAAANAEIGVAKAAFFPTVSLSSDGGFNNGSLAGLFTSAASLWSLGATATETILDFGARSAKVQQARAAYDAAVANYRQLALTAFQDVQDNLVAERILARQEDLLRQASIAADKSEASIRSQYKAGIVVYTDVVTAQATALSARQSLIQGQLDRQNAAVALIQALGGGWQQADLTNGAEAANAAAIRKSQQP</sequence>
<proteinExistence type="inferred from homology"/>
<evidence type="ECO:0000256" key="1">
    <source>
        <dbReference type="ARBA" id="ARBA00007613"/>
    </source>
</evidence>
<dbReference type="PANTHER" id="PTHR30203">
    <property type="entry name" value="OUTER MEMBRANE CATION EFFLUX PROTEIN"/>
    <property type="match status" value="1"/>
</dbReference>
<dbReference type="RefSeq" id="WP_270078652.1">
    <property type="nucleotide sequence ID" value="NZ_CP115174.1"/>
</dbReference>
<organism evidence="3 4">
    <name type="scientific">Sphingomonas abietis</name>
    <dbReference type="NCBI Taxonomy" id="3012344"/>
    <lineage>
        <taxon>Bacteria</taxon>
        <taxon>Pseudomonadati</taxon>
        <taxon>Pseudomonadota</taxon>
        <taxon>Alphaproteobacteria</taxon>
        <taxon>Sphingomonadales</taxon>
        <taxon>Sphingomonadaceae</taxon>
        <taxon>Sphingomonas</taxon>
    </lineage>
</organism>
<evidence type="ECO:0000313" key="4">
    <source>
        <dbReference type="Proteomes" id="UP001210865"/>
    </source>
</evidence>
<keyword evidence="2" id="KW-0449">Lipoprotein</keyword>
<reference evidence="3 4" key="1">
    <citation type="submission" date="2022-12" db="EMBL/GenBank/DDBJ databases">
        <title>Sphingomonas abieness sp. nov., an endophytic bacterium isolated from Abies koreana.</title>
        <authorList>
            <person name="Jiang L."/>
            <person name="Lee J."/>
        </authorList>
    </citation>
    <scope>NUCLEOTIDE SEQUENCE [LARGE SCALE GENOMIC DNA]</scope>
    <source>
        <strain evidence="4">PAMB 00755</strain>
    </source>
</reference>
<dbReference type="NCBIfam" id="TIGR01845">
    <property type="entry name" value="outer_NodT"/>
    <property type="match status" value="1"/>
</dbReference>
<feature type="chain" id="PRO_5044973802" evidence="2">
    <location>
        <begin position="28"/>
        <end position="498"/>
    </location>
</feature>
<feature type="signal peptide" evidence="2">
    <location>
        <begin position="1"/>
        <end position="27"/>
    </location>
</feature>
<dbReference type="Gene3D" id="1.20.1600.10">
    <property type="entry name" value="Outer membrane efflux proteins (OEP)"/>
    <property type="match status" value="1"/>
</dbReference>